<protein>
    <recommendedName>
        <fullName evidence="5">O-antigen ligase like membrane protein</fullName>
    </recommendedName>
</protein>
<keyword evidence="2" id="KW-0472">Membrane</keyword>
<feature type="transmembrane region" description="Helical" evidence="2">
    <location>
        <begin position="319"/>
        <end position="334"/>
    </location>
</feature>
<evidence type="ECO:0000313" key="4">
    <source>
        <dbReference type="Proteomes" id="UP000248012"/>
    </source>
</evidence>
<comment type="caution">
    <text evidence="3">The sequence shown here is derived from an EMBL/GenBank/DDBJ whole genome shotgun (WGS) entry which is preliminary data.</text>
</comment>
<evidence type="ECO:0008006" key="5">
    <source>
        <dbReference type="Google" id="ProtNLM"/>
    </source>
</evidence>
<sequence length="551" mass="61042">MPNAIAYIALFGFPLVAAFLFRRFTLMQAAVLTVLIGYLFLPEKTGVNLPVLPTIDKKSMPAICALIFAALKMKTERRLAIRRGAPVVSVGAETKEDRTPLGRRAAPSRAAPQQRSAQTTHRKATPSARSVTPPSSMPVTKAPNGKLVYLIIGILLFSTIITFLTNRSGLTYGPLRLPAIRPYDMPAMMLNFVIMLLPFWIGWRYLRRPEASRTLLRMLALTGVAYACLVLFEVRMAPQLNTWIYGFFPHSFAQHMRAGGFRPIVFLAHGLRIGIYLSFAVLAAASLMRLEETSRARMLWGLATGFLLLTLLVSKNLGATGITILMLGAVFLMPQRMKLLFAATISAVVLFYPMARAIDVVPTTTLVEWAAKVSPERAQSLNFRFEQENVLLDRAAQKPIAGWGAWGRARVYDAETGKDLSVTDGTWIIFFGNHGWIGYLCVFGLLCLIPIRLMLRRTQLNPSSYDIGLVLVLTAGLIDLLPNSSLVPPLWLITGALWGRYGALRQDIENRQAHQGIEPNDMGMSRAGPRSDPSRRIRKSNPDRPSPSPRA</sequence>
<evidence type="ECO:0000256" key="2">
    <source>
        <dbReference type="SAM" id="Phobius"/>
    </source>
</evidence>
<feature type="compositionally biased region" description="Polar residues" evidence="1">
    <location>
        <begin position="127"/>
        <end position="138"/>
    </location>
</feature>
<feature type="compositionally biased region" description="Low complexity" evidence="1">
    <location>
        <begin position="103"/>
        <end position="118"/>
    </location>
</feature>
<reference evidence="3 4" key="1">
    <citation type="submission" date="2018-05" db="EMBL/GenBank/DDBJ databases">
        <title>Oceanovita maritima gen. nov., sp. nov., a marine bacterium in the family Rhodobacteraceae isolated from surface seawater of Lundu port Xiamen, China.</title>
        <authorList>
            <person name="Hetharua B.H."/>
            <person name="Min D."/>
            <person name="Liao H."/>
            <person name="Tian Y."/>
        </authorList>
    </citation>
    <scope>NUCLEOTIDE SEQUENCE [LARGE SCALE GENOMIC DNA]</scope>
    <source>
        <strain evidence="3 4">FSX-11</strain>
    </source>
</reference>
<evidence type="ECO:0000256" key="1">
    <source>
        <dbReference type="SAM" id="MobiDB-lite"/>
    </source>
</evidence>
<keyword evidence="4" id="KW-1185">Reference proteome</keyword>
<gene>
    <name evidence="3" type="ORF">DI396_15585</name>
</gene>
<dbReference type="Proteomes" id="UP000248012">
    <property type="component" value="Unassembled WGS sequence"/>
</dbReference>
<feature type="transmembrane region" description="Helical" evidence="2">
    <location>
        <begin position="436"/>
        <end position="455"/>
    </location>
</feature>
<dbReference type="RefSeq" id="WP_110797266.1">
    <property type="nucleotide sequence ID" value="NZ_KZ826493.1"/>
</dbReference>
<organism evidence="3 4">
    <name type="scientific">Litorivita pollutaquae</name>
    <dbReference type="NCBI Taxonomy" id="2200892"/>
    <lineage>
        <taxon>Bacteria</taxon>
        <taxon>Pseudomonadati</taxon>
        <taxon>Pseudomonadota</taxon>
        <taxon>Alphaproteobacteria</taxon>
        <taxon>Rhodobacterales</taxon>
        <taxon>Paracoccaceae</taxon>
        <taxon>Litorivita</taxon>
    </lineage>
</organism>
<feature type="transmembrane region" description="Helical" evidence="2">
    <location>
        <begin position="297"/>
        <end position="313"/>
    </location>
</feature>
<feature type="transmembrane region" description="Helical" evidence="2">
    <location>
        <begin position="264"/>
        <end position="285"/>
    </location>
</feature>
<name>A0A2V4MQP2_9RHOB</name>
<feature type="transmembrane region" description="Helical" evidence="2">
    <location>
        <begin position="147"/>
        <end position="165"/>
    </location>
</feature>
<feature type="transmembrane region" description="Helical" evidence="2">
    <location>
        <begin position="7"/>
        <end position="39"/>
    </location>
</feature>
<accession>A0A2V4MQP2</accession>
<feature type="transmembrane region" description="Helical" evidence="2">
    <location>
        <begin position="215"/>
        <end position="232"/>
    </location>
</feature>
<feature type="region of interest" description="Disordered" evidence="1">
    <location>
        <begin position="514"/>
        <end position="551"/>
    </location>
</feature>
<dbReference type="EMBL" id="QFVT01000014">
    <property type="protein sequence ID" value="PYC46418.1"/>
    <property type="molecule type" value="Genomic_DNA"/>
</dbReference>
<dbReference type="OrthoDB" id="7595044at2"/>
<feature type="transmembrane region" description="Helical" evidence="2">
    <location>
        <begin position="185"/>
        <end position="203"/>
    </location>
</feature>
<feature type="region of interest" description="Disordered" evidence="1">
    <location>
        <begin position="92"/>
        <end position="138"/>
    </location>
</feature>
<feature type="transmembrane region" description="Helical" evidence="2">
    <location>
        <begin position="339"/>
        <end position="358"/>
    </location>
</feature>
<dbReference type="AlphaFoldDB" id="A0A2V4MQP2"/>
<keyword evidence="2" id="KW-1133">Transmembrane helix</keyword>
<evidence type="ECO:0000313" key="3">
    <source>
        <dbReference type="EMBL" id="PYC46418.1"/>
    </source>
</evidence>
<proteinExistence type="predicted"/>
<keyword evidence="2" id="KW-0812">Transmembrane</keyword>